<keyword evidence="3" id="KW-1185">Reference proteome</keyword>
<evidence type="ECO:0000256" key="1">
    <source>
        <dbReference type="SAM" id="SignalP"/>
    </source>
</evidence>
<keyword evidence="1" id="KW-0732">Signal</keyword>
<organism evidence="2 3">
    <name type="scientific">Borrelia turcica IST7</name>
    <dbReference type="NCBI Taxonomy" id="1104446"/>
    <lineage>
        <taxon>Bacteria</taxon>
        <taxon>Pseudomonadati</taxon>
        <taxon>Spirochaetota</taxon>
        <taxon>Spirochaetia</taxon>
        <taxon>Spirochaetales</taxon>
        <taxon>Borreliaceae</taxon>
        <taxon>Borrelia</taxon>
    </lineage>
</organism>
<name>A0A386PMT2_9SPIR</name>
<evidence type="ECO:0008006" key="4">
    <source>
        <dbReference type="Google" id="ProtNLM"/>
    </source>
</evidence>
<evidence type="ECO:0000313" key="3">
    <source>
        <dbReference type="Proteomes" id="UP000275571"/>
    </source>
</evidence>
<evidence type="ECO:0000313" key="2">
    <source>
        <dbReference type="EMBL" id="AYE36864.1"/>
    </source>
</evidence>
<gene>
    <name evidence="2" type="ORF">DB313_05035</name>
</gene>
<keyword evidence="2" id="KW-0614">Plasmid</keyword>
<feature type="chain" id="PRO_5017237818" description="Lipoprotein" evidence="1">
    <location>
        <begin position="34"/>
        <end position="248"/>
    </location>
</feature>
<proteinExistence type="predicted"/>
<dbReference type="Proteomes" id="UP000275571">
    <property type="component" value="Plasmid lp129"/>
</dbReference>
<feature type="signal peptide" evidence="1">
    <location>
        <begin position="1"/>
        <end position="33"/>
    </location>
</feature>
<dbReference type="RefSeq" id="WP_120104784.1">
    <property type="nucleotide sequence ID" value="NZ_CP028885.1"/>
</dbReference>
<reference evidence="2 3" key="1">
    <citation type="journal article" date="2018" name="Infect. Genet. Evol.">
        <title>Genome-wide analysis of Borrelia turcica and 'Candidatus Borrelia tachyglossi' shows relapsing fever-like genomes with unique genomic links to Lyme disease Borrelia.</title>
        <authorList>
            <person name="Gofton A.W."/>
            <person name="Margos G."/>
            <person name="Fingerle V."/>
            <person name="Hepner S."/>
            <person name="Loh S.M."/>
            <person name="Ryan U."/>
            <person name="Irwin P."/>
            <person name="Oskam C.L."/>
        </authorList>
    </citation>
    <scope>NUCLEOTIDE SEQUENCE [LARGE SCALE GENOMIC DNA]</scope>
    <source>
        <strain evidence="2 3">IST7</strain>
        <plasmid evidence="2">lp129</plasmid>
    </source>
</reference>
<accession>A0A386PMT2</accession>
<dbReference type="EMBL" id="CP028885">
    <property type="protein sequence ID" value="AYE36864.1"/>
    <property type="molecule type" value="Genomic_DNA"/>
</dbReference>
<dbReference type="AlphaFoldDB" id="A0A386PMT2"/>
<protein>
    <recommendedName>
        <fullName evidence="4">Lipoprotein</fullName>
    </recommendedName>
</protein>
<sequence length="248" mass="28561">MNNIRFKPKLNIKTILSPLLTTLILALICCSVADDTTIQESYNDIKDDSLKIMQYSSSEELSEEFKQKLFDSGISFLGSDNIVSSIKNTHPKFTTEDSEFKSLFDKLNGEFKEEFIDKKFKIEKIKLEAEEAIKQIPDTQIIKEELEHYLGKAYRGFYLSLADCMYDSVFTKKTSKEKLDDFFKGIPDVNGFSFSFFLKHMNATKKRAILIKKCMAKGIFRSPIGSCDQRAEKRYPYPILEPAVKMEP</sequence>
<dbReference type="KEGG" id="btur:DB313_05035"/>
<geneLocation type="plasmid" evidence="2 3">
    <name>lp129</name>
</geneLocation>